<name>A0ABS0QSE5_9STAP</name>
<evidence type="ECO:0000313" key="2">
    <source>
        <dbReference type="Proteomes" id="UP000597038"/>
    </source>
</evidence>
<protein>
    <submittedName>
        <fullName evidence="1">Uncharacterized protein</fullName>
    </submittedName>
</protein>
<sequence>MFYLYDERRQAVVVVTRGVDDICIVKGIQGTRLEYISRETDDIDEFKATFNLFSYEELGQLSLDELIKF</sequence>
<organism evidence="1 2">
    <name type="scientific">Staphylococcus felis</name>
    <dbReference type="NCBI Taxonomy" id="46127"/>
    <lineage>
        <taxon>Bacteria</taxon>
        <taxon>Bacillati</taxon>
        <taxon>Bacillota</taxon>
        <taxon>Bacilli</taxon>
        <taxon>Bacillales</taxon>
        <taxon>Staphylococcaceae</taxon>
        <taxon>Staphylococcus</taxon>
    </lineage>
</organism>
<proteinExistence type="predicted"/>
<dbReference type="RefSeq" id="WP_198093041.1">
    <property type="nucleotide sequence ID" value="NZ_JAEDAQ010000034.1"/>
</dbReference>
<evidence type="ECO:0000313" key="1">
    <source>
        <dbReference type="EMBL" id="MBH9582144.1"/>
    </source>
</evidence>
<gene>
    <name evidence="1" type="ORF">I9026_12260</name>
</gene>
<accession>A0ABS0QSE5</accession>
<keyword evidence="2" id="KW-1185">Reference proteome</keyword>
<dbReference type="EMBL" id="JAEDAQ010000034">
    <property type="protein sequence ID" value="MBH9582144.1"/>
    <property type="molecule type" value="Genomic_DNA"/>
</dbReference>
<comment type="caution">
    <text evidence="1">The sequence shown here is derived from an EMBL/GenBank/DDBJ whole genome shotgun (WGS) entry which is preliminary data.</text>
</comment>
<dbReference type="Proteomes" id="UP000597038">
    <property type="component" value="Unassembled WGS sequence"/>
</dbReference>
<reference evidence="1 2" key="1">
    <citation type="submission" date="2020-12" db="EMBL/GenBank/DDBJ databases">
        <title>Genomic analysis of Staphylococcus felis from a cat with skin infection.</title>
        <authorList>
            <person name="Aslantas O."/>
            <person name="Keskin O."/>
            <person name="Buyukaltay K."/>
            <person name="Gullu Yucetepe A."/>
        </authorList>
    </citation>
    <scope>NUCLEOTIDE SEQUENCE [LARGE SCALE GENOMIC DNA]</scope>
    <source>
        <strain evidence="1 2">HARRANVET</strain>
    </source>
</reference>